<dbReference type="Gene3D" id="3.40.605.10">
    <property type="entry name" value="Aldehyde Dehydrogenase, Chain A, domain 1"/>
    <property type="match status" value="1"/>
</dbReference>
<dbReference type="Gene3D" id="3.40.309.10">
    <property type="entry name" value="Aldehyde Dehydrogenase, Chain A, domain 2"/>
    <property type="match status" value="1"/>
</dbReference>
<dbReference type="InterPro" id="IPR016163">
    <property type="entry name" value="Ald_DH_C"/>
</dbReference>
<dbReference type="NCBIfam" id="TIGR01780">
    <property type="entry name" value="SSADH"/>
    <property type="match status" value="1"/>
</dbReference>
<feature type="domain" description="Aldehyde dehydrogenase" evidence="5">
    <location>
        <begin position="20"/>
        <end position="479"/>
    </location>
</feature>
<dbReference type="SUPFAM" id="SSF53720">
    <property type="entry name" value="ALDH-like"/>
    <property type="match status" value="1"/>
</dbReference>
<name>A0ABQ6LZD4_9GAMM</name>
<dbReference type="InterPro" id="IPR016162">
    <property type="entry name" value="Ald_DH_N"/>
</dbReference>
<feature type="active site" evidence="3">
    <location>
        <position position="257"/>
    </location>
</feature>
<evidence type="ECO:0000259" key="5">
    <source>
        <dbReference type="Pfam" id="PF00171"/>
    </source>
</evidence>
<proteinExistence type="inferred from homology"/>
<sequence>MLTLDNPSLLRTQSYIDGEWVNADSGATLDVTNPVGDELITAVASVGAGETRRAIDAANRAYPAWRDTPVKQRAALLRRWYDLILANADDLAKILTAEQGKPLAEAKTEIVYGANYLEWFAEEAKRMYGDVIAPPSNDKRIVVIKQPVGVVASITPWNFPNAMITRKVAPALAAGCTFVAKPASETPLSALAMAVLAEEAGIPSGVFNVVCGSNSREIGGELTSNPIVRKLTFTGSTPIGKLLMAQCADTVKKTSMELGGNAPFIVFDDADIDKAVQGALLSKYRNAGQTCVCANRILVQDAVYDEFAEKFAAAAKALKVGNGAEAGTEVGPMIHARAVKDVHAMVEDAQQKGATVVTGGSSGDLGGNFYLPTILKDVSSDMRVFREEIFGPIAPLVRFSTEEEAVQMANDTEFGLAAYFYARDIGRVWRVSEALEYGMVGINEGIISNEMAPFGGVKESGSGREGSKYGIDDYIEIKYLCMGGI</sequence>
<dbReference type="PROSITE" id="PS00687">
    <property type="entry name" value="ALDEHYDE_DEHYDR_GLU"/>
    <property type="match status" value="1"/>
</dbReference>
<evidence type="ECO:0000256" key="4">
    <source>
        <dbReference type="RuleBase" id="RU003345"/>
    </source>
</evidence>
<evidence type="ECO:0000256" key="3">
    <source>
        <dbReference type="PROSITE-ProRule" id="PRU10007"/>
    </source>
</evidence>
<dbReference type="PANTHER" id="PTHR43353:SF5">
    <property type="entry name" value="SUCCINATE-SEMIALDEHYDE DEHYDROGENASE, MITOCHONDRIAL"/>
    <property type="match status" value="1"/>
</dbReference>
<dbReference type="InterPro" id="IPR016161">
    <property type="entry name" value="Ald_DH/histidinol_DH"/>
</dbReference>
<accession>A0ABQ6LZD4</accession>
<dbReference type="RefSeq" id="WP_285764032.1">
    <property type="nucleotide sequence ID" value="NZ_BSYJ01000003.1"/>
</dbReference>
<evidence type="ECO:0000313" key="6">
    <source>
        <dbReference type="EMBL" id="GMG87402.1"/>
    </source>
</evidence>
<dbReference type="EMBL" id="BSYJ01000003">
    <property type="protein sequence ID" value="GMG87402.1"/>
    <property type="molecule type" value="Genomic_DNA"/>
</dbReference>
<dbReference type="PROSITE" id="PS00070">
    <property type="entry name" value="ALDEHYDE_DEHYDR_CYS"/>
    <property type="match status" value="1"/>
</dbReference>
<dbReference type="InterPro" id="IPR016160">
    <property type="entry name" value="Ald_DH_CS_CYS"/>
</dbReference>
<keyword evidence="7" id="KW-1185">Reference proteome</keyword>
<gene>
    <name evidence="6" type="primary">gabD</name>
    <name evidence="6" type="ORF">MNKW57_17230</name>
</gene>
<keyword evidence="2 4" id="KW-0560">Oxidoreductase</keyword>
<dbReference type="InterPro" id="IPR050740">
    <property type="entry name" value="Aldehyde_DH_Superfamily"/>
</dbReference>
<dbReference type="Proteomes" id="UP001224392">
    <property type="component" value="Unassembled WGS sequence"/>
</dbReference>
<comment type="similarity">
    <text evidence="1 4">Belongs to the aldehyde dehydrogenase family.</text>
</comment>
<dbReference type="CDD" id="cd07103">
    <property type="entry name" value="ALDH_F5_SSADH_GabD"/>
    <property type="match status" value="1"/>
</dbReference>
<dbReference type="InterPro" id="IPR029510">
    <property type="entry name" value="Ald_DH_CS_GLU"/>
</dbReference>
<evidence type="ECO:0000256" key="1">
    <source>
        <dbReference type="ARBA" id="ARBA00009986"/>
    </source>
</evidence>
<dbReference type="InterPro" id="IPR015590">
    <property type="entry name" value="Aldehyde_DH_dom"/>
</dbReference>
<dbReference type="InterPro" id="IPR010102">
    <property type="entry name" value="Succ_semiAld_DH"/>
</dbReference>
<organism evidence="6 7">
    <name type="scientific">Biformimicrobium ophioploci</name>
    <dbReference type="NCBI Taxonomy" id="3036711"/>
    <lineage>
        <taxon>Bacteria</taxon>
        <taxon>Pseudomonadati</taxon>
        <taxon>Pseudomonadota</taxon>
        <taxon>Gammaproteobacteria</taxon>
        <taxon>Cellvibrionales</taxon>
        <taxon>Microbulbiferaceae</taxon>
        <taxon>Biformimicrobium</taxon>
    </lineage>
</organism>
<dbReference type="Pfam" id="PF00171">
    <property type="entry name" value="Aldedh"/>
    <property type="match status" value="1"/>
</dbReference>
<evidence type="ECO:0000256" key="2">
    <source>
        <dbReference type="ARBA" id="ARBA00023002"/>
    </source>
</evidence>
<reference evidence="6 7" key="1">
    <citation type="submission" date="2023-04" db="EMBL/GenBank/DDBJ databases">
        <title>Marinobulbifer ophiurae gen. nov., sp. Nov., isolate from tissue of brittle star Ophioplocus japonicus.</title>
        <authorList>
            <person name="Kawano K."/>
            <person name="Sawayama S."/>
            <person name="Nakagawa S."/>
        </authorList>
    </citation>
    <scope>NUCLEOTIDE SEQUENCE [LARGE SCALE GENOMIC DNA]</scope>
    <source>
        <strain evidence="6 7">NKW57</strain>
    </source>
</reference>
<dbReference type="PANTHER" id="PTHR43353">
    <property type="entry name" value="SUCCINATE-SEMIALDEHYDE DEHYDROGENASE, MITOCHONDRIAL"/>
    <property type="match status" value="1"/>
</dbReference>
<evidence type="ECO:0000313" key="7">
    <source>
        <dbReference type="Proteomes" id="UP001224392"/>
    </source>
</evidence>
<comment type="caution">
    <text evidence="6">The sequence shown here is derived from an EMBL/GenBank/DDBJ whole genome shotgun (WGS) entry which is preliminary data.</text>
</comment>
<protein>
    <submittedName>
        <fullName evidence="6">NADP-dependent succinate-semialdehyde dehydrogenase</fullName>
    </submittedName>
</protein>